<name>A0A812PW35_SYMPI</name>
<dbReference type="OrthoDB" id="428577at2759"/>
<dbReference type="SUPFAM" id="SSF118310">
    <property type="entry name" value="AN1-like Zinc finger"/>
    <property type="match status" value="1"/>
</dbReference>
<dbReference type="Gene3D" id="1.20.5.4770">
    <property type="match status" value="1"/>
</dbReference>
<dbReference type="Pfam" id="PF01754">
    <property type="entry name" value="zf-A20"/>
    <property type="match status" value="1"/>
</dbReference>
<feature type="domain" description="AN1-type" evidence="6">
    <location>
        <begin position="94"/>
        <end position="140"/>
    </location>
</feature>
<dbReference type="Gene3D" id="4.10.1110.10">
    <property type="entry name" value="AN1-like Zinc finger"/>
    <property type="match status" value="1"/>
</dbReference>
<evidence type="ECO:0000259" key="6">
    <source>
        <dbReference type="PROSITE" id="PS51039"/>
    </source>
</evidence>
<dbReference type="PANTHER" id="PTHR10634">
    <property type="entry name" value="AN1-TYPE ZINC FINGER PROTEIN"/>
    <property type="match status" value="1"/>
</dbReference>
<feature type="domain" description="A20-type" evidence="5">
    <location>
        <begin position="26"/>
        <end position="60"/>
    </location>
</feature>
<protein>
    <submittedName>
        <fullName evidence="7">SAP2 protein</fullName>
    </submittedName>
</protein>
<evidence type="ECO:0000259" key="5">
    <source>
        <dbReference type="PROSITE" id="PS51036"/>
    </source>
</evidence>
<dbReference type="PROSITE" id="PS51039">
    <property type="entry name" value="ZF_AN1"/>
    <property type="match status" value="1"/>
</dbReference>
<sequence>MLLHLTAACESCGLSPQQEEKKEEEPVVPVPCRGGCGFCGTAKTDNYCSKCYAERKKKEEDEAKTKKEKSCRSGLVLSSQGTAEAMEDVPREEQKDKTKCWHCGKKCGLTGFECRCGYTFCAKCRHAEDHNCDFDHKGKGREILAKNNPNISIKGGAPAV</sequence>
<evidence type="ECO:0000256" key="1">
    <source>
        <dbReference type="ARBA" id="ARBA00022723"/>
    </source>
</evidence>
<dbReference type="InterPro" id="IPR050652">
    <property type="entry name" value="AN1_A20_ZnFinger"/>
</dbReference>
<dbReference type="InterPro" id="IPR000058">
    <property type="entry name" value="Znf_AN1"/>
</dbReference>
<evidence type="ECO:0000313" key="7">
    <source>
        <dbReference type="EMBL" id="CAE7364781.1"/>
    </source>
</evidence>
<dbReference type="SMART" id="SM00259">
    <property type="entry name" value="ZnF_A20"/>
    <property type="match status" value="1"/>
</dbReference>
<dbReference type="GO" id="GO:0008270">
    <property type="term" value="F:zinc ion binding"/>
    <property type="evidence" value="ECO:0007669"/>
    <property type="project" value="UniProtKB-KW"/>
</dbReference>
<evidence type="ECO:0000256" key="4">
    <source>
        <dbReference type="PROSITE-ProRule" id="PRU00449"/>
    </source>
</evidence>
<dbReference type="InterPro" id="IPR035896">
    <property type="entry name" value="AN1-like_Znf"/>
</dbReference>
<evidence type="ECO:0000256" key="3">
    <source>
        <dbReference type="ARBA" id="ARBA00022833"/>
    </source>
</evidence>
<keyword evidence="8" id="KW-1185">Reference proteome</keyword>
<keyword evidence="3" id="KW-0862">Zinc</keyword>
<organism evidence="7 8">
    <name type="scientific">Symbiodinium pilosum</name>
    <name type="common">Dinoflagellate</name>
    <dbReference type="NCBI Taxonomy" id="2952"/>
    <lineage>
        <taxon>Eukaryota</taxon>
        <taxon>Sar</taxon>
        <taxon>Alveolata</taxon>
        <taxon>Dinophyceae</taxon>
        <taxon>Suessiales</taxon>
        <taxon>Symbiodiniaceae</taxon>
        <taxon>Symbiodinium</taxon>
    </lineage>
</organism>
<keyword evidence="1" id="KW-0479">Metal-binding</keyword>
<gene>
    <name evidence="7" type="primary">SAP2</name>
    <name evidence="7" type="ORF">SPIL2461_LOCUS8784</name>
</gene>
<proteinExistence type="predicted"/>
<dbReference type="EMBL" id="CAJNIZ010014670">
    <property type="protein sequence ID" value="CAE7364781.1"/>
    <property type="molecule type" value="Genomic_DNA"/>
</dbReference>
<dbReference type="Proteomes" id="UP000649617">
    <property type="component" value="Unassembled WGS sequence"/>
</dbReference>
<dbReference type="AlphaFoldDB" id="A0A812PW35"/>
<dbReference type="PROSITE" id="PS51036">
    <property type="entry name" value="ZF_A20"/>
    <property type="match status" value="1"/>
</dbReference>
<reference evidence="7" key="1">
    <citation type="submission" date="2021-02" db="EMBL/GenBank/DDBJ databases">
        <authorList>
            <person name="Dougan E. K."/>
            <person name="Rhodes N."/>
            <person name="Thang M."/>
            <person name="Chan C."/>
        </authorList>
    </citation>
    <scope>NUCLEOTIDE SEQUENCE</scope>
</reference>
<dbReference type="SMART" id="SM00154">
    <property type="entry name" value="ZnF_AN1"/>
    <property type="match status" value="1"/>
</dbReference>
<keyword evidence="2 4" id="KW-0863">Zinc-finger</keyword>
<dbReference type="InterPro" id="IPR002653">
    <property type="entry name" value="Znf_A20"/>
</dbReference>
<evidence type="ECO:0000256" key="2">
    <source>
        <dbReference type="ARBA" id="ARBA00022771"/>
    </source>
</evidence>
<dbReference type="SUPFAM" id="SSF57716">
    <property type="entry name" value="Glucocorticoid receptor-like (DNA-binding domain)"/>
    <property type="match status" value="1"/>
</dbReference>
<dbReference type="GO" id="GO:0003677">
    <property type="term" value="F:DNA binding"/>
    <property type="evidence" value="ECO:0007669"/>
    <property type="project" value="InterPro"/>
</dbReference>
<accession>A0A812PW35</accession>
<evidence type="ECO:0000313" key="8">
    <source>
        <dbReference type="Proteomes" id="UP000649617"/>
    </source>
</evidence>
<comment type="caution">
    <text evidence="7">The sequence shown here is derived from an EMBL/GenBank/DDBJ whole genome shotgun (WGS) entry which is preliminary data.</text>
</comment>